<feature type="transmembrane region" description="Helical" evidence="12">
    <location>
        <begin position="156"/>
        <end position="178"/>
    </location>
</feature>
<evidence type="ECO:0000256" key="8">
    <source>
        <dbReference type="ARBA" id="ARBA00023065"/>
    </source>
</evidence>
<evidence type="ECO:0000256" key="9">
    <source>
        <dbReference type="ARBA" id="ARBA00023136"/>
    </source>
</evidence>
<organism evidence="13 14">
    <name type="scientific">Oryzias javanicus</name>
    <name type="common">Javanese ricefish</name>
    <name type="synonym">Aplocheilus javanicus</name>
    <dbReference type="NCBI Taxonomy" id="123683"/>
    <lineage>
        <taxon>Eukaryota</taxon>
        <taxon>Metazoa</taxon>
        <taxon>Chordata</taxon>
        <taxon>Craniata</taxon>
        <taxon>Vertebrata</taxon>
        <taxon>Euteleostomi</taxon>
        <taxon>Actinopterygii</taxon>
        <taxon>Neopterygii</taxon>
        <taxon>Teleostei</taxon>
        <taxon>Neoteleostei</taxon>
        <taxon>Acanthomorphata</taxon>
        <taxon>Ovalentaria</taxon>
        <taxon>Atherinomorphae</taxon>
        <taxon>Beloniformes</taxon>
        <taxon>Adrianichthyidae</taxon>
        <taxon>Oryziinae</taxon>
        <taxon>Oryzias</taxon>
    </lineage>
</organism>
<accession>A0A437C0R9</accession>
<evidence type="ECO:0000256" key="11">
    <source>
        <dbReference type="RuleBase" id="RU362091"/>
    </source>
</evidence>
<protein>
    <recommendedName>
        <fullName evidence="15">Sodium-coupled monocarboxylate transporter 1</fullName>
    </recommendedName>
</protein>
<feature type="transmembrane region" description="Helical" evidence="12">
    <location>
        <begin position="125"/>
        <end position="144"/>
    </location>
</feature>
<dbReference type="GO" id="GO:0070062">
    <property type="term" value="C:extracellular exosome"/>
    <property type="evidence" value="ECO:0007669"/>
    <property type="project" value="TreeGrafter"/>
</dbReference>
<evidence type="ECO:0000313" key="14">
    <source>
        <dbReference type="Proteomes" id="UP000283210"/>
    </source>
</evidence>
<evidence type="ECO:0008006" key="15">
    <source>
        <dbReference type="Google" id="ProtNLM"/>
    </source>
</evidence>
<dbReference type="GO" id="GO:0015730">
    <property type="term" value="P:propanoate transmembrane transport"/>
    <property type="evidence" value="ECO:0007669"/>
    <property type="project" value="TreeGrafter"/>
</dbReference>
<keyword evidence="3" id="KW-0813">Transport</keyword>
<dbReference type="InterPro" id="IPR038377">
    <property type="entry name" value="Na/Glc_symporter_sf"/>
</dbReference>
<evidence type="ECO:0000313" key="13">
    <source>
        <dbReference type="EMBL" id="RVE56322.1"/>
    </source>
</evidence>
<evidence type="ECO:0000256" key="3">
    <source>
        <dbReference type="ARBA" id="ARBA00022448"/>
    </source>
</evidence>
<dbReference type="OMA" id="FAGYIMV"/>
<dbReference type="AlphaFoldDB" id="A0A437C0R9"/>
<feature type="transmembrane region" description="Helical" evidence="12">
    <location>
        <begin position="236"/>
        <end position="255"/>
    </location>
</feature>
<keyword evidence="8" id="KW-0406">Ion transport</keyword>
<dbReference type="Gene3D" id="1.20.1730.10">
    <property type="entry name" value="Sodium/glucose cotransporter"/>
    <property type="match status" value="1"/>
</dbReference>
<feature type="transmembrane region" description="Helical" evidence="12">
    <location>
        <begin position="50"/>
        <end position="68"/>
    </location>
</feature>
<feature type="transmembrane region" description="Helical" evidence="12">
    <location>
        <begin position="438"/>
        <end position="457"/>
    </location>
</feature>
<dbReference type="InterPro" id="IPR001734">
    <property type="entry name" value="Na/solute_symporter"/>
</dbReference>
<feature type="transmembrane region" description="Helical" evidence="12">
    <location>
        <begin position="12"/>
        <end position="30"/>
    </location>
</feature>
<evidence type="ECO:0000256" key="4">
    <source>
        <dbReference type="ARBA" id="ARBA00022475"/>
    </source>
</evidence>
<keyword evidence="14" id="KW-1185">Reference proteome</keyword>
<keyword evidence="4" id="KW-1003">Cell membrane</keyword>
<evidence type="ECO:0000256" key="1">
    <source>
        <dbReference type="ARBA" id="ARBA00004651"/>
    </source>
</evidence>
<evidence type="ECO:0000256" key="6">
    <source>
        <dbReference type="ARBA" id="ARBA00022989"/>
    </source>
</evidence>
<dbReference type="Proteomes" id="UP000283210">
    <property type="component" value="Chromosome 23"/>
</dbReference>
<name>A0A437C0R9_ORYJA</name>
<feature type="transmembrane region" description="Helical" evidence="12">
    <location>
        <begin position="382"/>
        <end position="401"/>
    </location>
</feature>
<keyword evidence="9 12" id="KW-0472">Membrane</keyword>
<gene>
    <name evidence="13" type="ORF">OJAV_G00219980</name>
</gene>
<dbReference type="EMBL" id="CM012459">
    <property type="protein sequence ID" value="RVE56322.1"/>
    <property type="molecule type" value="Genomic_DNA"/>
</dbReference>
<dbReference type="InterPro" id="IPR051163">
    <property type="entry name" value="Sodium:Solute_Symporter_SSF"/>
</dbReference>
<reference evidence="13 14" key="1">
    <citation type="submission" date="2018-11" db="EMBL/GenBank/DDBJ databases">
        <authorList>
            <person name="Lopez-Roques C."/>
            <person name="Donnadieu C."/>
            <person name="Bouchez O."/>
            <person name="Klopp C."/>
            <person name="Cabau C."/>
            <person name="Zahm M."/>
        </authorList>
    </citation>
    <scope>NUCLEOTIDE SEQUENCE [LARGE SCALE GENOMIC DNA]</scope>
    <source>
        <strain evidence="13">RS831</strain>
        <tissue evidence="13">Whole body</tissue>
    </source>
</reference>
<dbReference type="GO" id="GO:0005343">
    <property type="term" value="F:organic acid:sodium symporter activity"/>
    <property type="evidence" value="ECO:0007669"/>
    <property type="project" value="TreeGrafter"/>
</dbReference>
<comment type="subcellular location">
    <subcellularLocation>
        <location evidence="1">Cell membrane</location>
        <topology evidence="1">Multi-pass membrane protein</topology>
    </subcellularLocation>
</comment>
<feature type="transmembrane region" description="Helical" evidence="12">
    <location>
        <begin position="521"/>
        <end position="543"/>
    </location>
</feature>
<dbReference type="PROSITE" id="PS50283">
    <property type="entry name" value="NA_SOLUT_SYMP_3"/>
    <property type="match status" value="1"/>
</dbReference>
<evidence type="ECO:0000256" key="2">
    <source>
        <dbReference type="ARBA" id="ARBA00006434"/>
    </source>
</evidence>
<proteinExistence type="inferred from homology"/>
<feature type="transmembrane region" description="Helical" evidence="12">
    <location>
        <begin position="407"/>
        <end position="431"/>
    </location>
</feature>
<comment type="similarity">
    <text evidence="2 11">Belongs to the sodium:solute symporter (SSF) (TC 2.A.21) family.</text>
</comment>
<evidence type="ECO:0000256" key="5">
    <source>
        <dbReference type="ARBA" id="ARBA00022692"/>
    </source>
</evidence>
<dbReference type="PANTHER" id="PTHR42985">
    <property type="entry name" value="SODIUM-COUPLED MONOCARBOXYLATE TRANSPORTER"/>
    <property type="match status" value="1"/>
</dbReference>
<reference evidence="13 14" key="2">
    <citation type="submission" date="2019-01" db="EMBL/GenBank/DDBJ databases">
        <title>A chromosome length genome reference of the Java medaka (oryzias javanicus).</title>
        <authorList>
            <person name="Herpin A."/>
            <person name="Takehana Y."/>
            <person name="Naruse K."/>
            <person name="Ansai S."/>
            <person name="Kawaguchi M."/>
        </authorList>
    </citation>
    <scope>NUCLEOTIDE SEQUENCE [LARGE SCALE GENOMIC DNA]</scope>
    <source>
        <strain evidence="13">RS831</strain>
        <tissue evidence="13">Whole body</tissue>
    </source>
</reference>
<keyword evidence="5 12" id="KW-0812">Transmembrane</keyword>
<evidence type="ECO:0000256" key="7">
    <source>
        <dbReference type="ARBA" id="ARBA00023053"/>
    </source>
</evidence>
<keyword evidence="7" id="KW-0915">Sodium</keyword>
<sequence>MEDTSFGVTNYVVFALMLGVSACIGVYFAWVDRRKNSSGDFLTAGRTLTALPVSMSLTASAMSAITVLSNPAEVYRFGAIFGLFCISYFLGTIITSEIFLPIFYRLGFTSTYEYLELRFNKTIRLLGTVIFLFQTILVGGISVYGPALALNKVINMNLWIGISSTAAVCTFYCTLGGIKAVVWTDVFQLGIMLSGFLAVVIKAVIIQGGVSVIFSDAQQGGRLNFWDFDINPLRRHTFWTFVIGGTSICTTVYGVTPAAVQRYISCKSVTQARLAVYINLLGIWSCFLCIVFSGLCLYSVYKDCDPWTAGQISSPDQLMPNLVMDILTVHPGLPGLFLAAVYSGSLSTVSSLINVLAAVTVEDLIKPYVRRSERHLLVISKALSFFYGVVFIAMAGLASVLGGMLQAYIIIGSVTGGPLLGLFSLGMLCPFANSKGGLSGLISGLIAALCVSLGEVISPSPPEMTRPLPLSTAGCNSTTTAPQLNWTTTALPEATRLAFTTTQQSSEDMDPVAVAWLSPSYLYYNIIGALTTLAVGTIASLLTGGLKQKVEPRLTFQKEDSTLYHFFEFLRKTLRGDKQTSHSNHVCGFSSEPTVHRESVVKETSFKTSTPPEPQVRNPNWVDVKTLTAAVQHQDSI</sequence>
<feature type="transmembrane region" description="Helical" evidence="12">
    <location>
        <begin position="80"/>
        <end position="104"/>
    </location>
</feature>
<keyword evidence="10" id="KW-0739">Sodium transport</keyword>
<dbReference type="NCBIfam" id="TIGR00813">
    <property type="entry name" value="sss"/>
    <property type="match status" value="1"/>
</dbReference>
<evidence type="ECO:0000256" key="12">
    <source>
        <dbReference type="SAM" id="Phobius"/>
    </source>
</evidence>
<dbReference type="PANTHER" id="PTHR42985:SF10">
    <property type="entry name" value="SODIUM-COUPLED MONOCARBOXYLATE TRANSPORTER 1"/>
    <property type="match status" value="1"/>
</dbReference>
<dbReference type="GO" id="GO:0005886">
    <property type="term" value="C:plasma membrane"/>
    <property type="evidence" value="ECO:0007669"/>
    <property type="project" value="UniProtKB-SubCell"/>
</dbReference>
<feature type="transmembrane region" description="Helical" evidence="12">
    <location>
        <begin position="276"/>
        <end position="301"/>
    </location>
</feature>
<keyword evidence="6 12" id="KW-1133">Transmembrane helix</keyword>
<dbReference type="OrthoDB" id="6132759at2759"/>
<feature type="transmembrane region" description="Helical" evidence="12">
    <location>
        <begin position="190"/>
        <end position="214"/>
    </location>
</feature>
<evidence type="ECO:0000256" key="10">
    <source>
        <dbReference type="ARBA" id="ARBA00023201"/>
    </source>
</evidence>
<dbReference type="Pfam" id="PF00474">
    <property type="entry name" value="SSF"/>
    <property type="match status" value="1"/>
</dbReference>